<dbReference type="EMBL" id="JAKHSK010000087">
    <property type="protein sequence ID" value="MCL6221001.1"/>
    <property type="molecule type" value="Genomic_DNA"/>
</dbReference>
<dbReference type="Proteomes" id="UP001139521">
    <property type="component" value="Unassembled WGS sequence"/>
</dbReference>
<name>A0A9X1ZVN8_9FLAO</name>
<dbReference type="PANTHER" id="PTHR37023">
    <property type="entry name" value="TRANSPOSASE"/>
    <property type="match status" value="1"/>
</dbReference>
<proteinExistence type="predicted"/>
<protein>
    <submittedName>
        <fullName evidence="3">IS91 family transposase</fullName>
    </submittedName>
</protein>
<dbReference type="GO" id="GO:0004803">
    <property type="term" value="F:transposase activity"/>
    <property type="evidence" value="ECO:0007669"/>
    <property type="project" value="InterPro"/>
</dbReference>
<feature type="domain" description="Transposase IS801/IS1294" evidence="1">
    <location>
        <begin position="136"/>
        <end position="312"/>
    </location>
</feature>
<gene>
    <name evidence="3" type="ORF">L1967_22155</name>
</gene>
<comment type="caution">
    <text evidence="3">The sequence shown here is derived from an EMBL/GenBank/DDBJ whole genome shotgun (WGS) entry which is preliminary data.</text>
</comment>
<dbReference type="Pfam" id="PF14319">
    <property type="entry name" value="Zn_Tnp_IS91"/>
    <property type="match status" value="1"/>
</dbReference>
<evidence type="ECO:0000313" key="3">
    <source>
        <dbReference type="EMBL" id="MCL6221001.1"/>
    </source>
</evidence>
<accession>A0A9X1ZVN8</accession>
<feature type="domain" description="Transposase zinc-binding" evidence="2">
    <location>
        <begin position="15"/>
        <end position="94"/>
    </location>
</feature>
<dbReference type="PANTHER" id="PTHR37023:SF1">
    <property type="entry name" value="ISSOD25 TRANSPOSASE TNPA_ISSOD25"/>
    <property type="match status" value="1"/>
</dbReference>
<reference evidence="3" key="1">
    <citation type="submission" date="2022-01" db="EMBL/GenBank/DDBJ databases">
        <title>Genome sequencing of Zunongwangia sp. M21534 genome.</title>
        <authorList>
            <person name="Chen Y."/>
            <person name="Dong C."/>
            <person name="Shao Z."/>
        </authorList>
    </citation>
    <scope>NUCLEOTIDE SEQUENCE</scope>
    <source>
        <strain evidence="3">MCCC M21534</strain>
    </source>
</reference>
<evidence type="ECO:0000313" key="4">
    <source>
        <dbReference type="Proteomes" id="UP001139521"/>
    </source>
</evidence>
<dbReference type="InterPro" id="IPR007069">
    <property type="entry name" value="Transposase_32"/>
</dbReference>
<dbReference type="Pfam" id="PF04986">
    <property type="entry name" value="Y2_Tnp"/>
    <property type="match status" value="1"/>
</dbReference>
<dbReference type="NCBIfam" id="NF033538">
    <property type="entry name" value="transpos_IS91"/>
    <property type="match status" value="1"/>
</dbReference>
<evidence type="ECO:0000259" key="1">
    <source>
        <dbReference type="Pfam" id="PF04986"/>
    </source>
</evidence>
<sequence>MAQVLERNTASLSNYCYNSWQLRTLHALRKCRTAALGGHIDRCNHPSCHRLHLSYNSCRNRHCSKCQGHKKEQWIRAREEELLNVPYFHVVFTLPSALHRLCLYEPKKMYGLLFKTAWEVIKDFASNPKFLGAKPGMIAILHTWGQNLSLHPHLHCIVPGGGITKNGKWRSAKSNGKPGYRRARYLFPVKAMSTVFRARFVASLRKELPPQSRDFYESLFKHHWVVYCKRPFLGPVQVVEYLGRYTHKIAISNHRIKNLDNKGVTFSVKDYRHGGRKSLLGLSDPEFIRRFALHVLPKGFVRIRHYGILSSYHKKISLPALQAILGSVQLKEKEPLQHRVCPDCKKGKLITIATFTARGPPEHWLEKLKRQTNRDQKKNSSPKA</sequence>
<evidence type="ECO:0000259" key="2">
    <source>
        <dbReference type="Pfam" id="PF14319"/>
    </source>
</evidence>
<keyword evidence="4" id="KW-1185">Reference proteome</keyword>
<dbReference type="GO" id="GO:0003677">
    <property type="term" value="F:DNA binding"/>
    <property type="evidence" value="ECO:0007669"/>
    <property type="project" value="InterPro"/>
</dbReference>
<dbReference type="GO" id="GO:0006313">
    <property type="term" value="P:DNA transposition"/>
    <property type="evidence" value="ECO:0007669"/>
    <property type="project" value="InterPro"/>
</dbReference>
<dbReference type="InterPro" id="IPR026889">
    <property type="entry name" value="Zn_Tnp"/>
</dbReference>
<organism evidence="3 4">
    <name type="scientific">Zunongwangia pacifica</name>
    <dbReference type="NCBI Taxonomy" id="2911062"/>
    <lineage>
        <taxon>Bacteria</taxon>
        <taxon>Pseudomonadati</taxon>
        <taxon>Bacteroidota</taxon>
        <taxon>Flavobacteriia</taxon>
        <taxon>Flavobacteriales</taxon>
        <taxon>Flavobacteriaceae</taxon>
        <taxon>Zunongwangia</taxon>
    </lineage>
</organism>
<dbReference type="AlphaFoldDB" id="A0A9X1ZVN8"/>
<dbReference type="InterPro" id="IPR054832">
    <property type="entry name" value="transpos_IS91"/>
</dbReference>